<gene>
    <name evidence="3" type="ORF">ACFQNJ_11935</name>
</gene>
<evidence type="ECO:0000256" key="1">
    <source>
        <dbReference type="SAM" id="SignalP"/>
    </source>
</evidence>
<keyword evidence="1" id="KW-0732">Signal</keyword>
<dbReference type="PANTHER" id="PTHR34700">
    <property type="entry name" value="POTASSIUM BINDING PROTEIN KBP"/>
    <property type="match status" value="1"/>
</dbReference>
<dbReference type="CDD" id="cd00118">
    <property type="entry name" value="LysM"/>
    <property type="match status" value="1"/>
</dbReference>
<keyword evidence="4" id="KW-1185">Reference proteome</keyword>
<evidence type="ECO:0000313" key="4">
    <source>
        <dbReference type="Proteomes" id="UP001596495"/>
    </source>
</evidence>
<dbReference type="EMBL" id="JBHTBX010000007">
    <property type="protein sequence ID" value="MFC7435216.1"/>
    <property type="molecule type" value="Genomic_DNA"/>
</dbReference>
<feature type="domain" description="LysM" evidence="2">
    <location>
        <begin position="69"/>
        <end position="118"/>
    </location>
</feature>
<dbReference type="InterPro" id="IPR018392">
    <property type="entry name" value="LysM"/>
</dbReference>
<dbReference type="Gene3D" id="3.10.350.10">
    <property type="entry name" value="LysM domain"/>
    <property type="match status" value="1"/>
</dbReference>
<organism evidence="3 4">
    <name type="scientific">Hydrogenophaga bisanensis</name>
    <dbReference type="NCBI Taxonomy" id="439611"/>
    <lineage>
        <taxon>Bacteria</taxon>
        <taxon>Pseudomonadati</taxon>
        <taxon>Pseudomonadota</taxon>
        <taxon>Betaproteobacteria</taxon>
        <taxon>Burkholderiales</taxon>
        <taxon>Comamonadaceae</taxon>
        <taxon>Hydrogenophaga</taxon>
    </lineage>
</organism>
<comment type="caution">
    <text evidence="3">The sequence shown here is derived from an EMBL/GenBank/DDBJ whole genome shotgun (WGS) entry which is preliminary data.</text>
</comment>
<dbReference type="PROSITE" id="PS51782">
    <property type="entry name" value="LYSM"/>
    <property type="match status" value="1"/>
</dbReference>
<dbReference type="Pfam" id="PF01476">
    <property type="entry name" value="LysM"/>
    <property type="match status" value="1"/>
</dbReference>
<evidence type="ECO:0000313" key="3">
    <source>
        <dbReference type="EMBL" id="MFC7435216.1"/>
    </source>
</evidence>
<sequence length="447" mass="48905">MLKQTRPTIAARTFRAMPTLLATAAALSMLTTGSAMARDWPVTAGQRSTANQVAQAGVPLSELAPDAPDQYKIKRGDTLWGISKVFLRSPWRWPELWGMNLDQIRNPHLIYPGQDLYLIRDGDRARLSTRKPGGGLETVKVSPRIRAESLSASAIPPVNLQAIESFLTEPLIVEEATFAKAPRIVATPENRVLLSRGDRAYARARYGNDTTSEPLSFANGKTREYRAFRNAVPLKDPTTGEVLGHEAQYVGRVYLAREETVQAAPVVPVKADETTPKTDLYKPAHEQATNIDRSQVAATPAKDKAPDGEIVPATIDVVAVKEELRVGDRLLPEPPRDLSSYVPSAPTSEQNGQIVKVYGNGVTYAGQNQVVAINRGTDHGLERGHVLALLRDAGQVVDKTDESRTMLRLPGERNGLMMVFLTFQKVSYALILEVGDTAKVGDRFVNP</sequence>
<feature type="chain" id="PRO_5046990448" evidence="1">
    <location>
        <begin position="38"/>
        <end position="447"/>
    </location>
</feature>
<protein>
    <submittedName>
        <fullName evidence="3">LysM peptidoglycan-binding domain-containing protein</fullName>
    </submittedName>
</protein>
<name>A0ABW2RAZ5_9BURK</name>
<proteinExistence type="predicted"/>
<feature type="signal peptide" evidence="1">
    <location>
        <begin position="1"/>
        <end position="37"/>
    </location>
</feature>
<dbReference type="SUPFAM" id="SSF54106">
    <property type="entry name" value="LysM domain"/>
    <property type="match status" value="1"/>
</dbReference>
<reference evidence="4" key="1">
    <citation type="journal article" date="2019" name="Int. J. Syst. Evol. Microbiol.">
        <title>The Global Catalogue of Microorganisms (GCM) 10K type strain sequencing project: providing services to taxonomists for standard genome sequencing and annotation.</title>
        <authorList>
            <consortium name="The Broad Institute Genomics Platform"/>
            <consortium name="The Broad Institute Genome Sequencing Center for Infectious Disease"/>
            <person name="Wu L."/>
            <person name="Ma J."/>
        </authorList>
    </citation>
    <scope>NUCLEOTIDE SEQUENCE [LARGE SCALE GENOMIC DNA]</scope>
    <source>
        <strain evidence="4">CCUG 54518</strain>
    </source>
</reference>
<dbReference type="InterPro" id="IPR052196">
    <property type="entry name" value="Bact_Kbp"/>
</dbReference>
<accession>A0ABW2RAZ5</accession>
<evidence type="ECO:0000259" key="2">
    <source>
        <dbReference type="PROSITE" id="PS51782"/>
    </source>
</evidence>
<dbReference type="InterPro" id="IPR036779">
    <property type="entry name" value="LysM_dom_sf"/>
</dbReference>
<dbReference type="Proteomes" id="UP001596495">
    <property type="component" value="Unassembled WGS sequence"/>
</dbReference>
<dbReference type="PANTHER" id="PTHR34700:SF4">
    <property type="entry name" value="PHAGE-LIKE ELEMENT PBSX PROTEIN XKDP"/>
    <property type="match status" value="1"/>
</dbReference>